<dbReference type="AlphaFoldDB" id="A0A653DJ24"/>
<reference evidence="1 2" key="1">
    <citation type="submission" date="2019-01" db="EMBL/GenBank/DDBJ databases">
        <authorList>
            <person name="Sayadi A."/>
        </authorList>
    </citation>
    <scope>NUCLEOTIDE SEQUENCE [LARGE SCALE GENOMIC DNA]</scope>
</reference>
<gene>
    <name evidence="1" type="ORF">CALMAC_LOCUS17823</name>
</gene>
<sequence length="424" mass="48396">MLRTPYTAHRTNVSILDELGNPKRVSSIVSMRMLTFFGHIHRSDKMEKLVVQGHAPSGRRRVYSPTRWVDTTKQLLDMSIKSATELTVLDNWNGGVTIGGSKISILRFADDTSLITASQEELVALLNVLEQHSINYNKTKSIGLCEVVQSFVYLGSLIDNSGSCENEIRRRIQQARVAMTKLTKIWRDHNITKATKMSLVQSLVFSVFLYASETWTVKKADRARIDAFEMWTWRRMLRIPYTAHQTNVSILDELGNPKRLSSIVSMRMLTFFGHIHRSDNMEKLVVQGHALSGRRRGRSPTRWVDTTKQLLDMSIKSATEMTGFKIMIVDREHDNHRATSVDRCEVVQSFVYLGSLIDNSGSCENDIRRRIQQARVAITKLTKIWPDHNIAKATKMSLVQPLVFSIFLYASETWTVKKGRGGEY</sequence>
<organism evidence="1 2">
    <name type="scientific">Callosobruchus maculatus</name>
    <name type="common">Southern cowpea weevil</name>
    <name type="synonym">Pulse bruchid</name>
    <dbReference type="NCBI Taxonomy" id="64391"/>
    <lineage>
        <taxon>Eukaryota</taxon>
        <taxon>Metazoa</taxon>
        <taxon>Ecdysozoa</taxon>
        <taxon>Arthropoda</taxon>
        <taxon>Hexapoda</taxon>
        <taxon>Insecta</taxon>
        <taxon>Pterygota</taxon>
        <taxon>Neoptera</taxon>
        <taxon>Endopterygota</taxon>
        <taxon>Coleoptera</taxon>
        <taxon>Polyphaga</taxon>
        <taxon>Cucujiformia</taxon>
        <taxon>Chrysomeloidea</taxon>
        <taxon>Chrysomelidae</taxon>
        <taxon>Bruchinae</taxon>
        <taxon>Bruchini</taxon>
        <taxon>Callosobruchus</taxon>
    </lineage>
</organism>
<evidence type="ECO:0000313" key="2">
    <source>
        <dbReference type="Proteomes" id="UP000410492"/>
    </source>
</evidence>
<dbReference type="Proteomes" id="UP000410492">
    <property type="component" value="Unassembled WGS sequence"/>
</dbReference>
<name>A0A653DJ24_CALMS</name>
<dbReference type="PANTHER" id="PTHR47027">
    <property type="entry name" value="REVERSE TRANSCRIPTASE DOMAIN-CONTAINING PROTEIN"/>
    <property type="match status" value="1"/>
</dbReference>
<dbReference type="PANTHER" id="PTHR47027:SF8">
    <property type="entry name" value="RIBONUCLEASE H"/>
    <property type="match status" value="1"/>
</dbReference>
<evidence type="ECO:0008006" key="3">
    <source>
        <dbReference type="Google" id="ProtNLM"/>
    </source>
</evidence>
<dbReference type="OrthoDB" id="412793at2759"/>
<proteinExistence type="predicted"/>
<accession>A0A653DJ24</accession>
<dbReference type="EMBL" id="CAACVG010012270">
    <property type="protein sequence ID" value="VEN59999.1"/>
    <property type="molecule type" value="Genomic_DNA"/>
</dbReference>
<keyword evidence="2" id="KW-1185">Reference proteome</keyword>
<evidence type="ECO:0000313" key="1">
    <source>
        <dbReference type="EMBL" id="VEN59999.1"/>
    </source>
</evidence>
<protein>
    <recommendedName>
        <fullName evidence="3">Reverse transcriptase domain-containing protein</fullName>
    </recommendedName>
</protein>